<sequence length="200" mass="20765">MTKSTLLALTLAALPSLAFAATPPSSLTPATDAAITYGVQMVGKPGGVMSVSWKADSGRVRVESMMFPGWLLLQPRDNKATMVVDAQRAAMQMPPEVAQRGAPRVPPGATLTEAGTDTVAGLPCTLWNYESASEGTGTLCVTEGRLMLRTVAKTHSGEEIRIEAQTVSTGPQDAARFTVPDGYAVVTPNAAPATPAAPAR</sequence>
<evidence type="ECO:0000313" key="2">
    <source>
        <dbReference type="EMBL" id="MBO1080021.1"/>
    </source>
</evidence>
<feature type="chain" id="PRO_5046777886" description="DUF4412 domain-containing protein" evidence="1">
    <location>
        <begin position="21"/>
        <end position="200"/>
    </location>
</feature>
<evidence type="ECO:0000256" key="1">
    <source>
        <dbReference type="SAM" id="SignalP"/>
    </source>
</evidence>
<keyword evidence="1" id="KW-0732">Signal</keyword>
<keyword evidence="3" id="KW-1185">Reference proteome</keyword>
<dbReference type="RefSeq" id="WP_207417835.1">
    <property type="nucleotide sequence ID" value="NZ_CP061177.1"/>
</dbReference>
<reference evidence="2 3" key="1">
    <citation type="submission" date="2020-09" db="EMBL/GenBank/DDBJ databases">
        <title>Roseomonas.</title>
        <authorList>
            <person name="Zhu W."/>
        </authorList>
    </citation>
    <scope>NUCLEOTIDE SEQUENCE [LARGE SCALE GENOMIC DNA]</scope>
    <source>
        <strain evidence="2 3">573</strain>
    </source>
</reference>
<feature type="signal peptide" evidence="1">
    <location>
        <begin position="1"/>
        <end position="20"/>
    </location>
</feature>
<comment type="caution">
    <text evidence="2">The sequence shown here is derived from an EMBL/GenBank/DDBJ whole genome shotgun (WGS) entry which is preliminary data.</text>
</comment>
<gene>
    <name evidence="2" type="ORF">IAI61_13360</name>
</gene>
<evidence type="ECO:0000313" key="3">
    <source>
        <dbReference type="Proteomes" id="UP001518989"/>
    </source>
</evidence>
<protein>
    <recommendedName>
        <fullName evidence="4">DUF4412 domain-containing protein</fullName>
    </recommendedName>
</protein>
<dbReference type="Proteomes" id="UP001518989">
    <property type="component" value="Unassembled WGS sequence"/>
</dbReference>
<name>A0ABS3KRD2_9PROT</name>
<evidence type="ECO:0008006" key="4">
    <source>
        <dbReference type="Google" id="ProtNLM"/>
    </source>
</evidence>
<accession>A0ABS3KRD2</accession>
<dbReference type="EMBL" id="JACTNG010000007">
    <property type="protein sequence ID" value="MBO1080021.1"/>
    <property type="molecule type" value="Genomic_DNA"/>
</dbReference>
<proteinExistence type="predicted"/>
<organism evidence="2 3">
    <name type="scientific">Roseomonas haemaphysalidis</name>
    <dbReference type="NCBI Taxonomy" id="2768162"/>
    <lineage>
        <taxon>Bacteria</taxon>
        <taxon>Pseudomonadati</taxon>
        <taxon>Pseudomonadota</taxon>
        <taxon>Alphaproteobacteria</taxon>
        <taxon>Acetobacterales</taxon>
        <taxon>Roseomonadaceae</taxon>
        <taxon>Roseomonas</taxon>
    </lineage>
</organism>